<reference evidence="2" key="4">
    <citation type="submission" date="2024-02" db="EMBL/GenBank/DDBJ databases">
        <title>Comparative genomics of Cryptococcus and Kwoniella reveals pathogenesis evolution and contrasting modes of karyotype evolution via chromosome fusion or intercentromeric recombination.</title>
        <authorList>
            <person name="Coelho M.A."/>
            <person name="David-Palma M."/>
            <person name="Shea T."/>
            <person name="Bowers K."/>
            <person name="McGinley-Smith S."/>
            <person name="Mohammad A.W."/>
            <person name="Gnirke A."/>
            <person name="Yurkov A.M."/>
            <person name="Nowrousian M."/>
            <person name="Sun S."/>
            <person name="Cuomo C.A."/>
            <person name="Heitman J."/>
        </authorList>
    </citation>
    <scope>NUCLEOTIDE SEQUENCE</scope>
    <source>
        <strain evidence="2">CBS 10118</strain>
    </source>
</reference>
<protein>
    <submittedName>
        <fullName evidence="1">Uncharacterized protein</fullName>
    </submittedName>
</protein>
<dbReference type="GeneID" id="30209693"/>
<evidence type="ECO:0000313" key="3">
    <source>
        <dbReference type="Proteomes" id="UP000092730"/>
    </source>
</evidence>
<keyword evidence="3" id="KW-1185">Reference proteome</keyword>
<dbReference type="KEGG" id="kbi:30209693"/>
<dbReference type="Proteomes" id="UP000092730">
    <property type="component" value="Chromosome 4"/>
</dbReference>
<dbReference type="EMBL" id="CP144544">
    <property type="protein sequence ID" value="WVW84142.1"/>
    <property type="molecule type" value="Genomic_DNA"/>
</dbReference>
<dbReference type="EMBL" id="KI894021">
    <property type="protein sequence ID" value="OCF25474.1"/>
    <property type="molecule type" value="Genomic_DNA"/>
</dbReference>
<evidence type="ECO:0000313" key="1">
    <source>
        <dbReference type="EMBL" id="OCF25474.1"/>
    </source>
</evidence>
<name>A0A1B9G392_9TREE</name>
<reference evidence="1" key="1">
    <citation type="submission" date="2013-07" db="EMBL/GenBank/DDBJ databases">
        <title>The Genome Sequence of Cryptococcus bestiolae CBS10118.</title>
        <authorList>
            <consortium name="The Broad Institute Genome Sequencing Platform"/>
            <person name="Cuomo C."/>
            <person name="Litvintseva A."/>
            <person name="Chen Y."/>
            <person name="Heitman J."/>
            <person name="Sun S."/>
            <person name="Springer D."/>
            <person name="Dromer F."/>
            <person name="Young S.K."/>
            <person name="Zeng Q."/>
            <person name="Gargeya S."/>
            <person name="Fitzgerald M."/>
            <person name="Abouelleil A."/>
            <person name="Alvarado L."/>
            <person name="Berlin A.M."/>
            <person name="Chapman S.B."/>
            <person name="Dewar J."/>
            <person name="Goldberg J."/>
            <person name="Griggs A."/>
            <person name="Gujja S."/>
            <person name="Hansen M."/>
            <person name="Howarth C."/>
            <person name="Imamovic A."/>
            <person name="Larimer J."/>
            <person name="McCowan C."/>
            <person name="Murphy C."/>
            <person name="Pearson M."/>
            <person name="Priest M."/>
            <person name="Roberts A."/>
            <person name="Saif S."/>
            <person name="Shea T."/>
            <person name="Sykes S."/>
            <person name="Wortman J."/>
            <person name="Nusbaum C."/>
            <person name="Birren B."/>
        </authorList>
    </citation>
    <scope>NUCLEOTIDE SEQUENCE [LARGE SCALE GENOMIC DNA]</scope>
    <source>
        <strain evidence="1">CBS 10118</strain>
    </source>
</reference>
<reference evidence="1" key="3">
    <citation type="submission" date="2014-01" db="EMBL/GenBank/DDBJ databases">
        <title>Evolution of pathogenesis and genome organization in the Tremellales.</title>
        <authorList>
            <person name="Cuomo C."/>
            <person name="Litvintseva A."/>
            <person name="Heitman J."/>
            <person name="Chen Y."/>
            <person name="Sun S."/>
            <person name="Springer D."/>
            <person name="Dromer F."/>
            <person name="Young S."/>
            <person name="Zeng Q."/>
            <person name="Chapman S."/>
            <person name="Gujja S."/>
            <person name="Saif S."/>
            <person name="Birren B."/>
        </authorList>
    </citation>
    <scope>NUCLEOTIDE SEQUENCE</scope>
    <source>
        <strain evidence="1">CBS 10118</strain>
    </source>
</reference>
<sequence length="181" mass="20032">MSDSVPQAGTILTYQTLSAKGKQQSIFQLTPTKTYELSEDGEKSMYEDEEGARISTCVSQQGETACTGDQRHKTVRTVLNAAKFWYVGQMQFEEILSLCGHAAEEPSKFNKMVTDSGIRARRLNIGHETVSVGDLKETIAIDFGTHLHDLPVGSVMSNSEDNGAYQAIKLPRERLKVSDDR</sequence>
<gene>
    <name evidence="1" type="ORF">I302_05294</name>
    <name evidence="2" type="ORF">I302_106171</name>
</gene>
<dbReference type="AlphaFoldDB" id="A0A1B9G392"/>
<evidence type="ECO:0000313" key="2">
    <source>
        <dbReference type="EMBL" id="WVW84142.1"/>
    </source>
</evidence>
<accession>A0A1B9G392</accession>
<dbReference type="RefSeq" id="XP_019046544.1">
    <property type="nucleotide sequence ID" value="XM_019191914.1"/>
</dbReference>
<dbReference type="VEuPathDB" id="FungiDB:I302_05294"/>
<organism evidence="1">
    <name type="scientific">Kwoniella bestiolae CBS 10118</name>
    <dbReference type="NCBI Taxonomy" id="1296100"/>
    <lineage>
        <taxon>Eukaryota</taxon>
        <taxon>Fungi</taxon>
        <taxon>Dikarya</taxon>
        <taxon>Basidiomycota</taxon>
        <taxon>Agaricomycotina</taxon>
        <taxon>Tremellomycetes</taxon>
        <taxon>Tremellales</taxon>
        <taxon>Cryptococcaceae</taxon>
        <taxon>Kwoniella</taxon>
    </lineage>
</organism>
<reference evidence="2" key="2">
    <citation type="submission" date="2013-07" db="EMBL/GenBank/DDBJ databases">
        <authorList>
            <consortium name="The Broad Institute Genome Sequencing Platform"/>
            <person name="Cuomo C."/>
            <person name="Litvintseva A."/>
            <person name="Chen Y."/>
            <person name="Heitman J."/>
            <person name="Sun S."/>
            <person name="Springer D."/>
            <person name="Dromer F."/>
            <person name="Young S.K."/>
            <person name="Zeng Q."/>
            <person name="Gargeya S."/>
            <person name="Fitzgerald M."/>
            <person name="Abouelleil A."/>
            <person name="Alvarado L."/>
            <person name="Berlin A.M."/>
            <person name="Chapman S.B."/>
            <person name="Dewar J."/>
            <person name="Goldberg J."/>
            <person name="Griggs A."/>
            <person name="Gujja S."/>
            <person name="Hansen M."/>
            <person name="Howarth C."/>
            <person name="Imamovic A."/>
            <person name="Larimer J."/>
            <person name="McCowan C."/>
            <person name="Murphy C."/>
            <person name="Pearson M."/>
            <person name="Priest M."/>
            <person name="Roberts A."/>
            <person name="Saif S."/>
            <person name="Shea T."/>
            <person name="Sykes S."/>
            <person name="Wortman J."/>
            <person name="Nusbaum C."/>
            <person name="Birren B."/>
        </authorList>
    </citation>
    <scope>NUCLEOTIDE SEQUENCE</scope>
    <source>
        <strain evidence="2">CBS 10118</strain>
    </source>
</reference>
<proteinExistence type="predicted"/>